<name>A0A7X9P2I6_9BACT</name>
<accession>A0A7X9P2I6</accession>
<comment type="caution">
    <text evidence="1">The sequence shown here is derived from an EMBL/GenBank/DDBJ whole genome shotgun (WGS) entry which is preliminary data.</text>
</comment>
<evidence type="ECO:0000313" key="1">
    <source>
        <dbReference type="EMBL" id="NME68361.1"/>
    </source>
</evidence>
<gene>
    <name evidence="1" type="ORF">HHU12_10355</name>
</gene>
<dbReference type="AlphaFoldDB" id="A0A7X9P2I6"/>
<dbReference type="EMBL" id="JABANE010000023">
    <property type="protein sequence ID" value="NME68361.1"/>
    <property type="molecule type" value="Genomic_DNA"/>
</dbReference>
<dbReference type="RefSeq" id="WP_169656668.1">
    <property type="nucleotide sequence ID" value="NZ_JABANE010000023.1"/>
</dbReference>
<reference evidence="1 2" key="1">
    <citation type="submission" date="2020-04" db="EMBL/GenBank/DDBJ databases">
        <title>Flammeovirga sp. SR4, a novel species isolated from seawater.</title>
        <authorList>
            <person name="Wang X."/>
        </authorList>
    </citation>
    <scope>NUCLEOTIDE SEQUENCE [LARGE SCALE GENOMIC DNA]</scope>
    <source>
        <strain evidence="1 2">ATCC 23126</strain>
    </source>
</reference>
<protein>
    <submittedName>
        <fullName evidence="1">Uncharacterized protein</fullName>
    </submittedName>
</protein>
<organism evidence="1 2">
    <name type="scientific">Flammeovirga aprica JL-4</name>
    <dbReference type="NCBI Taxonomy" id="694437"/>
    <lineage>
        <taxon>Bacteria</taxon>
        <taxon>Pseudomonadati</taxon>
        <taxon>Bacteroidota</taxon>
        <taxon>Cytophagia</taxon>
        <taxon>Cytophagales</taxon>
        <taxon>Flammeovirgaceae</taxon>
        <taxon>Flammeovirga</taxon>
    </lineage>
</organism>
<proteinExistence type="predicted"/>
<keyword evidence="2" id="KW-1185">Reference proteome</keyword>
<sequence>MRIINWFRRIFTPQTSIHYWESQISKDNVEERFHELYHAYCSLHGPIELPKALQEVKSIEGNYAVSGHNTWAKDSIYNGNLNLSIEDKEEYLSKWDLGISGQIQSGHGFLHQNFLNISFSYRDQESQYSGEVIYCFINEQKAVGFWIEEGIFEVGFEELSLKNKGF</sequence>
<evidence type="ECO:0000313" key="2">
    <source>
        <dbReference type="Proteomes" id="UP000576082"/>
    </source>
</evidence>
<dbReference type="Proteomes" id="UP000576082">
    <property type="component" value="Unassembled WGS sequence"/>
</dbReference>